<organism evidence="2 3">
    <name type="scientific">Collichthys lucidus</name>
    <name type="common">Big head croaker</name>
    <name type="synonym">Sciaena lucida</name>
    <dbReference type="NCBI Taxonomy" id="240159"/>
    <lineage>
        <taxon>Eukaryota</taxon>
        <taxon>Metazoa</taxon>
        <taxon>Chordata</taxon>
        <taxon>Craniata</taxon>
        <taxon>Vertebrata</taxon>
        <taxon>Euteleostomi</taxon>
        <taxon>Actinopterygii</taxon>
        <taxon>Neopterygii</taxon>
        <taxon>Teleostei</taxon>
        <taxon>Neoteleostei</taxon>
        <taxon>Acanthomorphata</taxon>
        <taxon>Eupercaria</taxon>
        <taxon>Sciaenidae</taxon>
        <taxon>Collichthys</taxon>
    </lineage>
</organism>
<evidence type="ECO:0000313" key="2">
    <source>
        <dbReference type="EMBL" id="TKS82473.1"/>
    </source>
</evidence>
<sequence length="100" mass="11410">MPPNRTVKSALVDTLEDLTQQNFAKFCHRLLDRREDPRVRRNRVEGKGVLEIVDVLVSRFTESGALEVALDILRQIGCNEEARTLVLLLQRNEFTGNSSM</sequence>
<evidence type="ECO:0000259" key="1">
    <source>
        <dbReference type="PROSITE" id="PS50824"/>
    </source>
</evidence>
<dbReference type="InterPro" id="IPR004020">
    <property type="entry name" value="DAPIN"/>
</dbReference>
<name>A0A4U5V3X5_COLLU</name>
<dbReference type="Proteomes" id="UP000298787">
    <property type="component" value="Chromosome 14"/>
</dbReference>
<dbReference type="STRING" id="240159.A0A4U5V3X5"/>
<keyword evidence="3" id="KW-1185">Reference proteome</keyword>
<dbReference type="AlphaFoldDB" id="A0A4U5V3X5"/>
<gene>
    <name evidence="2" type="ORF">D9C73_016582</name>
</gene>
<dbReference type="InterPro" id="IPR011029">
    <property type="entry name" value="DEATH-like_dom_sf"/>
</dbReference>
<dbReference type="Gene3D" id="1.10.533.10">
    <property type="entry name" value="Death Domain, Fas"/>
    <property type="match status" value="1"/>
</dbReference>
<dbReference type="SMART" id="SM01289">
    <property type="entry name" value="PYRIN"/>
    <property type="match status" value="1"/>
</dbReference>
<accession>A0A4U5V3X5</accession>
<evidence type="ECO:0000313" key="3">
    <source>
        <dbReference type="Proteomes" id="UP000298787"/>
    </source>
</evidence>
<reference evidence="2 3" key="1">
    <citation type="submission" date="2019-01" db="EMBL/GenBank/DDBJ databases">
        <title>Genome Assembly of Collichthys lucidus.</title>
        <authorList>
            <person name="Cai M."/>
            <person name="Xiao S."/>
        </authorList>
    </citation>
    <scope>NUCLEOTIDE SEQUENCE [LARGE SCALE GENOMIC DNA]</scope>
    <source>
        <strain evidence="2">JT15FE1705JMU</strain>
        <tissue evidence="2">Muscle</tissue>
    </source>
</reference>
<proteinExistence type="predicted"/>
<dbReference type="EMBL" id="CM014091">
    <property type="protein sequence ID" value="TKS82473.1"/>
    <property type="molecule type" value="Genomic_DNA"/>
</dbReference>
<protein>
    <submittedName>
        <fullName evidence="2">CARD PYD and</fullName>
    </submittedName>
</protein>
<feature type="domain" description="Pyrin" evidence="1">
    <location>
        <begin position="1"/>
        <end position="95"/>
    </location>
</feature>
<dbReference type="PROSITE" id="PS50824">
    <property type="entry name" value="DAPIN"/>
    <property type="match status" value="1"/>
</dbReference>
<dbReference type="SUPFAM" id="SSF47986">
    <property type="entry name" value="DEATH domain"/>
    <property type="match status" value="1"/>
</dbReference>
<dbReference type="Pfam" id="PF02758">
    <property type="entry name" value="PYRIN"/>
    <property type="match status" value="1"/>
</dbReference>